<reference evidence="2 3" key="1">
    <citation type="journal article" date="2014" name="Am. J. Bot.">
        <title>Genome assembly and annotation for red clover (Trifolium pratense; Fabaceae).</title>
        <authorList>
            <person name="Istvanek J."/>
            <person name="Jaros M."/>
            <person name="Krenek A."/>
            <person name="Repkova J."/>
        </authorList>
    </citation>
    <scope>NUCLEOTIDE SEQUENCE [LARGE SCALE GENOMIC DNA]</scope>
    <source>
        <strain evidence="3">cv. Tatra</strain>
        <tissue evidence="2">Young leaves</tissue>
    </source>
</reference>
<dbReference type="InterPro" id="IPR008507">
    <property type="entry name" value="DUF789"/>
</dbReference>
<feature type="region of interest" description="Disordered" evidence="1">
    <location>
        <begin position="29"/>
        <end position="59"/>
    </location>
</feature>
<proteinExistence type="predicted"/>
<reference evidence="2 3" key="2">
    <citation type="journal article" date="2017" name="Front. Plant Sci.">
        <title>Gene Classification and Mining of Molecular Markers Useful in Red Clover (Trifolium pratense) Breeding.</title>
        <authorList>
            <person name="Istvanek J."/>
            <person name="Dluhosova J."/>
            <person name="Dluhos P."/>
            <person name="Patkova L."/>
            <person name="Nedelnik J."/>
            <person name="Repkova J."/>
        </authorList>
    </citation>
    <scope>NUCLEOTIDE SEQUENCE [LARGE SCALE GENOMIC DNA]</scope>
    <source>
        <strain evidence="3">cv. Tatra</strain>
        <tissue evidence="2">Young leaves</tissue>
    </source>
</reference>
<organism evidence="2 3">
    <name type="scientific">Trifolium pratense</name>
    <name type="common">Red clover</name>
    <dbReference type="NCBI Taxonomy" id="57577"/>
    <lineage>
        <taxon>Eukaryota</taxon>
        <taxon>Viridiplantae</taxon>
        <taxon>Streptophyta</taxon>
        <taxon>Embryophyta</taxon>
        <taxon>Tracheophyta</taxon>
        <taxon>Spermatophyta</taxon>
        <taxon>Magnoliopsida</taxon>
        <taxon>eudicotyledons</taxon>
        <taxon>Gunneridae</taxon>
        <taxon>Pentapetalae</taxon>
        <taxon>rosids</taxon>
        <taxon>fabids</taxon>
        <taxon>Fabales</taxon>
        <taxon>Fabaceae</taxon>
        <taxon>Papilionoideae</taxon>
        <taxon>50 kb inversion clade</taxon>
        <taxon>NPAAA clade</taxon>
        <taxon>Hologalegina</taxon>
        <taxon>IRL clade</taxon>
        <taxon>Trifolieae</taxon>
        <taxon>Trifolium</taxon>
    </lineage>
</organism>
<feature type="compositionally biased region" description="Low complexity" evidence="1">
    <location>
        <begin position="34"/>
        <end position="43"/>
    </location>
</feature>
<name>A0A2K3P4L8_TRIPR</name>
<evidence type="ECO:0000256" key="1">
    <source>
        <dbReference type="SAM" id="MobiDB-lite"/>
    </source>
</evidence>
<dbReference type="AlphaFoldDB" id="A0A2K3P4L8"/>
<dbReference type="PANTHER" id="PTHR31343:SF8">
    <property type="entry name" value="OS07G0246600 PROTEIN"/>
    <property type="match status" value="1"/>
</dbReference>
<dbReference type="EMBL" id="ASHM01003662">
    <property type="protein sequence ID" value="PNY10209.1"/>
    <property type="molecule type" value="Genomic_DNA"/>
</dbReference>
<feature type="compositionally biased region" description="Polar residues" evidence="1">
    <location>
        <begin position="44"/>
        <end position="53"/>
    </location>
</feature>
<evidence type="ECO:0000313" key="2">
    <source>
        <dbReference type="EMBL" id="PNY10209.1"/>
    </source>
</evidence>
<protein>
    <submittedName>
        <fullName evidence="2">Uncharacterized protein</fullName>
    </submittedName>
</protein>
<dbReference type="Proteomes" id="UP000236291">
    <property type="component" value="Unassembled WGS sequence"/>
</dbReference>
<sequence>MSVSGGAVIVGRRNTRHHVDNRFYCPPALRKQRQQQQEQQEQESTLIENNMPCSSSDNSVSSSSIDTTCDASNLCRFLEHTTPHVPAQYFPMKSKRRWRPMETELQPYFVLGDLWESFKEWSAYGAGVPLVLSGNESVTQYYNVSLSAIQLYIDPSKPSPQLRKPSKESDSESARDTSSDSSSGYRHDRGAKSVINGSSKQPNFSDASNLSLERMSLGSKPLAGSSSDENGSCSAIGQLVYEYFERETPYNREPLADKARPLSFGSIHDLAEQFPDLKTYRSCDLSPSSWVSLACAIALLYHYLAKLCIKSHIAEQQRYPIYRIPVGPTLQDLSACFLTFHSLSTPLKSPTTVNCSKDKDIWSKLSLPIFGLAFNKFKISVWEPEGDSEGQKSNSLWRAADNWIRQLQVNHPDYKFFNSHYTYCRNTLKCSHKIIFKGSVLQFSDDARPLTDSFCFYVEKVVSAEMYILDGFLCLEFQYCWFILDRLN</sequence>
<dbReference type="PANTHER" id="PTHR31343">
    <property type="entry name" value="T15D22.8"/>
    <property type="match status" value="1"/>
</dbReference>
<accession>A0A2K3P4L8</accession>
<comment type="caution">
    <text evidence="2">The sequence shown here is derived from an EMBL/GenBank/DDBJ whole genome shotgun (WGS) entry which is preliminary data.</text>
</comment>
<dbReference type="STRING" id="57577.A0A2K3P4L8"/>
<dbReference type="Pfam" id="PF05623">
    <property type="entry name" value="DUF789"/>
    <property type="match status" value="2"/>
</dbReference>
<feature type="compositionally biased region" description="Polar residues" evidence="1">
    <location>
        <begin position="195"/>
        <end position="206"/>
    </location>
</feature>
<evidence type="ECO:0000313" key="3">
    <source>
        <dbReference type="Proteomes" id="UP000236291"/>
    </source>
</evidence>
<gene>
    <name evidence="2" type="ORF">L195_g006779</name>
</gene>
<feature type="compositionally biased region" description="Basic and acidic residues" evidence="1">
    <location>
        <begin position="165"/>
        <end position="178"/>
    </location>
</feature>
<feature type="region of interest" description="Disordered" evidence="1">
    <location>
        <begin position="157"/>
        <end position="206"/>
    </location>
</feature>